<accession>A0A830F4W1</accession>
<dbReference type="GO" id="GO:0008902">
    <property type="term" value="F:hydroxymethylpyrimidine kinase activity"/>
    <property type="evidence" value="ECO:0007669"/>
    <property type="project" value="TreeGrafter"/>
</dbReference>
<dbReference type="Proteomes" id="UP000628840">
    <property type="component" value="Unassembled WGS sequence"/>
</dbReference>
<keyword evidence="2" id="KW-0547">Nucleotide-binding</keyword>
<reference evidence="6 7" key="1">
    <citation type="journal article" date="2019" name="Int. J. Syst. Evol. Microbiol.">
        <title>The Global Catalogue of Microorganisms (GCM) 10K type strain sequencing project: providing services to taxonomists for standard genome sequencing and annotation.</title>
        <authorList>
            <consortium name="The Broad Institute Genomics Platform"/>
            <consortium name="The Broad Institute Genome Sequencing Center for Infectious Disease"/>
            <person name="Wu L."/>
            <person name="Ma J."/>
        </authorList>
    </citation>
    <scope>NUCLEOTIDE SEQUENCE [LARGE SCALE GENOMIC DNA]</scope>
    <source>
        <strain evidence="6 7">JCM 19585</strain>
    </source>
</reference>
<keyword evidence="4" id="KW-0067">ATP-binding</keyword>
<dbReference type="InterPro" id="IPR013749">
    <property type="entry name" value="PM/HMP-P_kinase-1"/>
</dbReference>
<sequence>MTRRAAPVDYPVALTVAGSDSGGAAGIQADLKTMEACGAYGTSVVTSVTAQNTRGVHGVHHLPPADVAAQLDAVRDDYDVRAVKTGMLGRSDTLETVVEGVAEIDAPVVVDPVLVATSGDALADDRVEAAYETLFAHAALLTPNADEAETLTGVDIESRVDARVAGERLREQGADAALVTGGDPYVEDDRDIAVDVLVTADDVRVFEHERVETARTHGSGCTLSSAIAARLATGDDLDTAVEAGIEHVARAVRYPHAVGTETGSVHHLAALRDDADRHATVEAVRALRAEHGDASVAGATPYAESAADVAAPDASGVVRFDVPSRPGELLLAAREHDPSLRYAATVPYDAETWGEDGARTCAPDPSLPPDERVARAFDVCADAPVLVDPSECDGDAATCFAADVAALRERLP</sequence>
<dbReference type="GO" id="GO:0009228">
    <property type="term" value="P:thiamine biosynthetic process"/>
    <property type="evidence" value="ECO:0007669"/>
    <property type="project" value="InterPro"/>
</dbReference>
<dbReference type="OrthoDB" id="43786at2157"/>
<dbReference type="Gene3D" id="3.40.1190.20">
    <property type="match status" value="1"/>
</dbReference>
<dbReference type="PANTHER" id="PTHR20858:SF17">
    <property type="entry name" value="HYDROXYMETHYLPYRIMIDINE_PHOSPHOMETHYLPYRIMIDINE KINASE THI20-RELATED"/>
    <property type="match status" value="1"/>
</dbReference>
<evidence type="ECO:0000313" key="7">
    <source>
        <dbReference type="Proteomes" id="UP000628840"/>
    </source>
</evidence>
<dbReference type="GO" id="GO:0005829">
    <property type="term" value="C:cytosol"/>
    <property type="evidence" value="ECO:0007669"/>
    <property type="project" value="TreeGrafter"/>
</dbReference>
<protein>
    <submittedName>
        <fullName evidence="6">Bifunctional hydroxymethylpyrimidine kinase/phosphomethylpyrimidine kinase</fullName>
    </submittedName>
</protein>
<dbReference type="InterPro" id="IPR029056">
    <property type="entry name" value="Ribokinase-like"/>
</dbReference>
<dbReference type="SUPFAM" id="SSF53613">
    <property type="entry name" value="Ribokinase-like"/>
    <property type="match status" value="1"/>
</dbReference>
<dbReference type="CDD" id="cd01169">
    <property type="entry name" value="HMPP_kinase"/>
    <property type="match status" value="1"/>
</dbReference>
<dbReference type="InterPro" id="IPR004399">
    <property type="entry name" value="HMP/HMP-P_kinase_dom"/>
</dbReference>
<dbReference type="Pfam" id="PF08543">
    <property type="entry name" value="Phos_pyr_kin"/>
    <property type="match status" value="1"/>
</dbReference>
<evidence type="ECO:0000313" key="6">
    <source>
        <dbReference type="EMBL" id="GGL39413.1"/>
    </source>
</evidence>
<keyword evidence="7" id="KW-1185">Reference proteome</keyword>
<keyword evidence="3 6" id="KW-0418">Kinase</keyword>
<dbReference type="SUPFAM" id="SSF53639">
    <property type="entry name" value="AraD/HMP-PK domain-like"/>
    <property type="match status" value="1"/>
</dbReference>
<dbReference type="AlphaFoldDB" id="A0A830F4W1"/>
<dbReference type="FunFam" id="3.40.1190.20:FF:000003">
    <property type="entry name" value="Phosphomethylpyrimidine kinase ThiD"/>
    <property type="match status" value="1"/>
</dbReference>
<dbReference type="GO" id="GO:0008972">
    <property type="term" value="F:phosphomethylpyrimidine kinase activity"/>
    <property type="evidence" value="ECO:0007669"/>
    <property type="project" value="InterPro"/>
</dbReference>
<dbReference type="NCBIfam" id="TIGR00097">
    <property type="entry name" value="HMP-P_kinase"/>
    <property type="match status" value="1"/>
</dbReference>
<feature type="domain" description="Pyridoxamine kinase/Phosphomethylpyrimidine kinase" evidence="5">
    <location>
        <begin position="20"/>
        <end position="266"/>
    </location>
</feature>
<dbReference type="InterPro" id="IPR036409">
    <property type="entry name" value="Aldolase_II/adducin_N_sf"/>
</dbReference>
<evidence type="ECO:0000256" key="4">
    <source>
        <dbReference type="ARBA" id="ARBA00022840"/>
    </source>
</evidence>
<dbReference type="GO" id="GO:0005524">
    <property type="term" value="F:ATP binding"/>
    <property type="evidence" value="ECO:0007669"/>
    <property type="project" value="UniProtKB-KW"/>
</dbReference>
<dbReference type="EMBL" id="BMPF01000003">
    <property type="protein sequence ID" value="GGL39413.1"/>
    <property type="molecule type" value="Genomic_DNA"/>
</dbReference>
<keyword evidence="1" id="KW-0808">Transferase</keyword>
<evidence type="ECO:0000256" key="3">
    <source>
        <dbReference type="ARBA" id="ARBA00022777"/>
    </source>
</evidence>
<gene>
    <name evidence="6" type="ORF">GCM10009037_23970</name>
</gene>
<evidence type="ECO:0000256" key="2">
    <source>
        <dbReference type="ARBA" id="ARBA00022741"/>
    </source>
</evidence>
<organism evidence="6 7">
    <name type="scientific">Halarchaeum grantii</name>
    <dbReference type="NCBI Taxonomy" id="1193105"/>
    <lineage>
        <taxon>Archaea</taxon>
        <taxon>Methanobacteriati</taxon>
        <taxon>Methanobacteriota</taxon>
        <taxon>Stenosarchaea group</taxon>
        <taxon>Halobacteria</taxon>
        <taxon>Halobacteriales</taxon>
        <taxon>Halobacteriaceae</taxon>
    </lineage>
</organism>
<dbReference type="RefSeq" id="WP_188883975.1">
    <property type="nucleotide sequence ID" value="NZ_BMPF01000003.1"/>
</dbReference>
<proteinExistence type="predicted"/>
<evidence type="ECO:0000256" key="1">
    <source>
        <dbReference type="ARBA" id="ARBA00022679"/>
    </source>
</evidence>
<name>A0A830F4W1_9EURY</name>
<evidence type="ECO:0000259" key="5">
    <source>
        <dbReference type="Pfam" id="PF08543"/>
    </source>
</evidence>
<dbReference type="PANTHER" id="PTHR20858">
    <property type="entry name" value="PHOSPHOMETHYLPYRIMIDINE KINASE"/>
    <property type="match status" value="1"/>
</dbReference>
<comment type="caution">
    <text evidence="6">The sequence shown here is derived from an EMBL/GenBank/DDBJ whole genome shotgun (WGS) entry which is preliminary data.</text>
</comment>